<gene>
    <name evidence="1" type="ORF">Mucpa_4307</name>
</gene>
<keyword evidence="2" id="KW-1185">Reference proteome</keyword>
<dbReference type="STRING" id="714943.Mucpa_4307"/>
<evidence type="ECO:0000313" key="1">
    <source>
        <dbReference type="EMBL" id="EHQ28397.1"/>
    </source>
</evidence>
<dbReference type="AlphaFoldDB" id="H1Y6Z0"/>
<reference evidence="1" key="1">
    <citation type="submission" date="2011-09" db="EMBL/GenBank/DDBJ databases">
        <title>The permanent draft genome of Mucilaginibacter paludis DSM 18603.</title>
        <authorList>
            <consortium name="US DOE Joint Genome Institute (JGI-PGF)"/>
            <person name="Lucas S."/>
            <person name="Han J."/>
            <person name="Lapidus A."/>
            <person name="Bruce D."/>
            <person name="Goodwin L."/>
            <person name="Pitluck S."/>
            <person name="Peters L."/>
            <person name="Kyrpides N."/>
            <person name="Mavromatis K."/>
            <person name="Ivanova N."/>
            <person name="Mikhailova N."/>
            <person name="Held B."/>
            <person name="Detter J.C."/>
            <person name="Tapia R."/>
            <person name="Han C."/>
            <person name="Land M."/>
            <person name="Hauser L."/>
            <person name="Markowitz V."/>
            <person name="Cheng J.-F."/>
            <person name="Hugenholtz P."/>
            <person name="Woyke T."/>
            <person name="Wu D."/>
            <person name="Tindall B."/>
            <person name="Brambilla E."/>
            <person name="Klenk H.-P."/>
            <person name="Eisen J.A."/>
        </authorList>
    </citation>
    <scope>NUCLEOTIDE SEQUENCE [LARGE SCALE GENOMIC DNA]</scope>
    <source>
        <strain evidence="1">DSM 18603</strain>
    </source>
</reference>
<dbReference type="Proteomes" id="UP000002774">
    <property type="component" value="Chromosome"/>
</dbReference>
<protein>
    <submittedName>
        <fullName evidence="1">Uncharacterized protein</fullName>
    </submittedName>
</protein>
<proteinExistence type="predicted"/>
<evidence type="ECO:0000313" key="2">
    <source>
        <dbReference type="Proteomes" id="UP000002774"/>
    </source>
</evidence>
<name>H1Y6Z0_9SPHI</name>
<sequence length="92" mass="10410">MIQLTIDAGLLSRLNIFLNGTNPLDGFVVTLNRLANWEIIFERERKDEFLATLLRLVEAMNQNQPPAVTRANFLPLADSIAQQIDNQTNESI</sequence>
<organism evidence="1 2">
    <name type="scientific">Mucilaginibacter paludis DSM 18603</name>
    <dbReference type="NCBI Taxonomy" id="714943"/>
    <lineage>
        <taxon>Bacteria</taxon>
        <taxon>Pseudomonadati</taxon>
        <taxon>Bacteroidota</taxon>
        <taxon>Sphingobacteriia</taxon>
        <taxon>Sphingobacteriales</taxon>
        <taxon>Sphingobacteriaceae</taxon>
        <taxon>Mucilaginibacter</taxon>
    </lineage>
</organism>
<dbReference type="EMBL" id="CM001403">
    <property type="protein sequence ID" value="EHQ28397.1"/>
    <property type="molecule type" value="Genomic_DNA"/>
</dbReference>
<accession>H1Y6Z0</accession>
<dbReference type="RefSeq" id="WP_008509191.1">
    <property type="nucleotide sequence ID" value="NZ_CM001403.1"/>
</dbReference>
<dbReference type="HOGENOM" id="CLU_2410016_0_0_10"/>